<dbReference type="Gene3D" id="3.90.1440.10">
    <property type="entry name" value="SecA, preprotein cross-linking domain"/>
    <property type="match status" value="1"/>
</dbReference>
<keyword evidence="8" id="KW-0862">Zinc</keyword>
<evidence type="ECO:0000256" key="11">
    <source>
        <dbReference type="ARBA" id="ARBA00022967"/>
    </source>
</evidence>
<dbReference type="InterPro" id="IPR036670">
    <property type="entry name" value="SecA_X-link_sf"/>
</dbReference>
<dbReference type="PROSITE" id="PS51194">
    <property type="entry name" value="HELICASE_CTER"/>
    <property type="match status" value="1"/>
</dbReference>
<dbReference type="Pfam" id="PF21090">
    <property type="entry name" value="P-loop_SecA"/>
    <property type="match status" value="2"/>
</dbReference>
<dbReference type="CDD" id="cd18803">
    <property type="entry name" value="SF2_C_secA"/>
    <property type="match status" value="1"/>
</dbReference>
<dbReference type="SUPFAM" id="SSF81767">
    <property type="entry name" value="Pre-protein crosslinking domain of SecA"/>
    <property type="match status" value="1"/>
</dbReference>
<evidence type="ECO:0000259" key="15">
    <source>
        <dbReference type="PROSITE" id="PS51194"/>
    </source>
</evidence>
<evidence type="ECO:0000256" key="10">
    <source>
        <dbReference type="ARBA" id="ARBA00022927"/>
    </source>
</evidence>
<dbReference type="GO" id="GO:0017038">
    <property type="term" value="P:protein import"/>
    <property type="evidence" value="ECO:0007669"/>
    <property type="project" value="InterPro"/>
</dbReference>
<dbReference type="InterPro" id="IPR044722">
    <property type="entry name" value="SecA_SF2_C"/>
</dbReference>
<name>A0A381V0W9_9ZZZZ</name>
<dbReference type="GO" id="GO:0005886">
    <property type="term" value="C:plasma membrane"/>
    <property type="evidence" value="ECO:0007669"/>
    <property type="project" value="TreeGrafter"/>
</dbReference>
<keyword evidence="10" id="KW-0653">Protein transport</keyword>
<dbReference type="PRINTS" id="PR00906">
    <property type="entry name" value="SECA"/>
</dbReference>
<dbReference type="Pfam" id="PF01043">
    <property type="entry name" value="SecA_PP_bind"/>
    <property type="match status" value="1"/>
</dbReference>
<organism evidence="17">
    <name type="scientific">marine metagenome</name>
    <dbReference type="NCBI Taxonomy" id="408172"/>
    <lineage>
        <taxon>unclassified sequences</taxon>
        <taxon>metagenomes</taxon>
        <taxon>ecological metagenomes</taxon>
    </lineage>
</organism>
<feature type="domain" description="Helicase C-terminal" evidence="15">
    <location>
        <begin position="408"/>
        <end position="602"/>
    </location>
</feature>
<dbReference type="GO" id="GO:0005829">
    <property type="term" value="C:cytosol"/>
    <property type="evidence" value="ECO:0007669"/>
    <property type="project" value="TreeGrafter"/>
</dbReference>
<dbReference type="SMART" id="SM00957">
    <property type="entry name" value="SecA_DEAD"/>
    <property type="match status" value="1"/>
</dbReference>
<dbReference type="GO" id="GO:0046872">
    <property type="term" value="F:metal ion binding"/>
    <property type="evidence" value="ECO:0007669"/>
    <property type="project" value="UniProtKB-KW"/>
</dbReference>
<evidence type="ECO:0000259" key="16">
    <source>
        <dbReference type="PROSITE" id="PS51196"/>
    </source>
</evidence>
<dbReference type="SUPFAM" id="SSF81886">
    <property type="entry name" value="Helical scaffold and wing domains of SecA"/>
    <property type="match status" value="1"/>
</dbReference>
<keyword evidence="7" id="KW-0547">Nucleotide-binding</keyword>
<feature type="domain" description="SecA family profile" evidence="16">
    <location>
        <begin position="2"/>
        <end position="586"/>
    </location>
</feature>
<keyword evidence="6" id="KW-0479">Metal-binding</keyword>
<dbReference type="InterPro" id="IPR014001">
    <property type="entry name" value="Helicase_ATP-bd"/>
</dbReference>
<dbReference type="NCBIfam" id="NF006630">
    <property type="entry name" value="PRK09200.1"/>
    <property type="match status" value="1"/>
</dbReference>
<dbReference type="SUPFAM" id="SSF52540">
    <property type="entry name" value="P-loop containing nucleoside triphosphate hydrolases"/>
    <property type="match status" value="2"/>
</dbReference>
<dbReference type="Gene3D" id="3.40.50.300">
    <property type="entry name" value="P-loop containing nucleotide triphosphate hydrolases"/>
    <property type="match status" value="3"/>
</dbReference>
<evidence type="ECO:0000256" key="6">
    <source>
        <dbReference type="ARBA" id="ARBA00022723"/>
    </source>
</evidence>
<dbReference type="Pfam" id="PF07517">
    <property type="entry name" value="SecA_DEAD"/>
    <property type="match status" value="1"/>
</dbReference>
<evidence type="ECO:0000313" key="17">
    <source>
        <dbReference type="EMBL" id="SVA32883.1"/>
    </source>
</evidence>
<gene>
    <name evidence="17" type="ORF">METZ01_LOCUS85737</name>
</gene>
<proteinExistence type="inferred from homology"/>
<dbReference type="PANTHER" id="PTHR30612:SF0">
    <property type="entry name" value="CHLOROPLAST PROTEIN-TRANSPORTING ATPASE"/>
    <property type="match status" value="1"/>
</dbReference>
<evidence type="ECO:0000256" key="8">
    <source>
        <dbReference type="ARBA" id="ARBA00022833"/>
    </source>
</evidence>
<dbReference type="PANTHER" id="PTHR30612">
    <property type="entry name" value="SECA INNER MEMBRANE COMPONENT OF SEC PROTEIN SECRETION SYSTEM"/>
    <property type="match status" value="1"/>
</dbReference>
<dbReference type="Pfam" id="PF07516">
    <property type="entry name" value="SecA_SW"/>
    <property type="match status" value="1"/>
</dbReference>
<evidence type="ECO:0000256" key="9">
    <source>
        <dbReference type="ARBA" id="ARBA00022840"/>
    </source>
</evidence>
<evidence type="ECO:0000256" key="1">
    <source>
        <dbReference type="ARBA" id="ARBA00001947"/>
    </source>
</evidence>
<dbReference type="Pfam" id="PF02810">
    <property type="entry name" value="SEC-C"/>
    <property type="match status" value="1"/>
</dbReference>
<keyword evidence="5" id="KW-0963">Cytoplasm</keyword>
<dbReference type="InterPro" id="IPR011130">
    <property type="entry name" value="SecA_preprotein_X-link_dom"/>
</dbReference>
<dbReference type="PROSITE" id="PS01312">
    <property type="entry name" value="SECA"/>
    <property type="match status" value="1"/>
</dbReference>
<dbReference type="InterPro" id="IPR011115">
    <property type="entry name" value="SecA_DEAD"/>
</dbReference>
<sequence length="841" mass="95814">MLNIVNKLFGSASKRRLKSFSKIIHKINEFEPEFQNLSDTDLRAKTNYFKKLITEGATLDDILPEAFAVVRETSKRTINLRHFDVQLLGGIVLHKGMIAEMKTGEGKTLVATLSAYLNSLNGDPVHIITVNDYLADRDSKWMGEIYKFLGLTVGCVNSNVDQEKRLQEYECDIVYATNHEIGFDYLRDNLKSSYESLYFKKNGFAIVDEVDCILIDEARTPLVISAQSEDSVDIYPKINSLVKILKDTDYEINEEGKSILLTNSGMEVVENLLIKNEIIKGGTLQDLDNMSLNHNIIQALRAWKIFTKDKDYIIKDKNIIIIDELSGRPMEGRRYGDGLHQAIEAKEDLPIQRENQTIASITYQNFFRTYKKLCGMTGTASTEAAEFEGIYNLDVVEIPPNLPINRNDKDDQIYLTKSEKYNAILNLVIERHNRMQPILIGTTSVESSEILSKILSKNNVNHNVLNAKVHDKEAEIIMMAGMPGNVTISTNMAGRGTDIKLGGDDFDSNENKELAIKSGGLLIIGTERHESRRIDNQLRGRSGRQGDIGESIFYLSLEDDLMRIFGSKTLENVLSKLGVKEGEAITHSLITRALERAQQKVESHNYDARKQILKFDDILNDQRKIIYQNRKEILITSDQSEIIKEMIIELVDSIILESIPPKKYSHEWNGDLLKNKINEIFGINLPINAWIDEEGVDDDEIKKRTLDQINKKYADKKNRYSNDLMQFAEKRIMLYQIDKDWKDHLAAMDSLRGSVNLRAMGGKDPFYEYKKESFDYFDQMLSSQNEKVLKTLFGIEIQAYNKETKTEKKVGVGPNILNKKIGRNDPCPCGSGKKYKICHGY</sequence>
<comment type="subcellular location">
    <subcellularLocation>
        <location evidence="2">Membrane</location>
        <topology evidence="2">Peripheral membrane protein</topology>
    </subcellularLocation>
</comment>
<dbReference type="InterPro" id="IPR011116">
    <property type="entry name" value="SecA_Wing/Scaffold"/>
</dbReference>
<reference evidence="17" key="1">
    <citation type="submission" date="2018-05" db="EMBL/GenBank/DDBJ databases">
        <authorList>
            <person name="Lanie J.A."/>
            <person name="Ng W.-L."/>
            <person name="Kazmierczak K.M."/>
            <person name="Andrzejewski T.M."/>
            <person name="Davidsen T.M."/>
            <person name="Wayne K.J."/>
            <person name="Tettelin H."/>
            <person name="Glass J.I."/>
            <person name="Rusch D."/>
            <person name="Podicherti R."/>
            <person name="Tsui H.-C.T."/>
            <person name="Winkler M.E."/>
        </authorList>
    </citation>
    <scope>NUCLEOTIDE SEQUENCE</scope>
</reference>
<dbReference type="EMBL" id="UINC01007358">
    <property type="protein sequence ID" value="SVA32883.1"/>
    <property type="molecule type" value="Genomic_DNA"/>
</dbReference>
<evidence type="ECO:0000256" key="3">
    <source>
        <dbReference type="ARBA" id="ARBA00007650"/>
    </source>
</evidence>
<dbReference type="InterPro" id="IPR036266">
    <property type="entry name" value="SecA_Wing/Scaffold_sf"/>
</dbReference>
<dbReference type="CDD" id="cd17928">
    <property type="entry name" value="DEXDc_SecA"/>
    <property type="match status" value="1"/>
</dbReference>
<feature type="domain" description="Helicase ATP-binding" evidence="14">
    <location>
        <begin position="88"/>
        <end position="246"/>
    </location>
</feature>
<accession>A0A381V0W9</accession>
<dbReference type="GO" id="GO:0006886">
    <property type="term" value="P:intracellular protein transport"/>
    <property type="evidence" value="ECO:0007669"/>
    <property type="project" value="InterPro"/>
</dbReference>
<evidence type="ECO:0000256" key="5">
    <source>
        <dbReference type="ARBA" id="ARBA00022490"/>
    </source>
</evidence>
<comment type="cofactor">
    <cofactor evidence="1">
        <name>Zn(2+)</name>
        <dbReference type="ChEBI" id="CHEBI:29105"/>
    </cofactor>
</comment>
<dbReference type="Gene3D" id="1.10.3060.10">
    <property type="entry name" value="Helical scaffold and wing domains of SecA"/>
    <property type="match status" value="1"/>
</dbReference>
<dbReference type="GO" id="GO:0043952">
    <property type="term" value="P:protein transport by the Sec complex"/>
    <property type="evidence" value="ECO:0007669"/>
    <property type="project" value="TreeGrafter"/>
</dbReference>
<protein>
    <submittedName>
        <fullName evidence="17">Uncharacterized protein</fullName>
    </submittedName>
</protein>
<dbReference type="HAMAP" id="MF_01382">
    <property type="entry name" value="SecA"/>
    <property type="match status" value="1"/>
</dbReference>
<comment type="similarity">
    <text evidence="3">Belongs to the SecA family.</text>
</comment>
<dbReference type="PROSITE" id="PS51192">
    <property type="entry name" value="HELICASE_ATP_BIND_1"/>
    <property type="match status" value="1"/>
</dbReference>
<dbReference type="InterPro" id="IPR001650">
    <property type="entry name" value="Helicase_C-like"/>
</dbReference>
<keyword evidence="13" id="KW-0472">Membrane</keyword>
<keyword evidence="11" id="KW-1278">Translocase</keyword>
<evidence type="ECO:0000256" key="2">
    <source>
        <dbReference type="ARBA" id="ARBA00004170"/>
    </source>
</evidence>
<dbReference type="SMART" id="SM00958">
    <property type="entry name" value="SecA_PP_bind"/>
    <property type="match status" value="1"/>
</dbReference>
<dbReference type="InterPro" id="IPR004027">
    <property type="entry name" value="SEC_C_motif"/>
</dbReference>
<dbReference type="GO" id="GO:0031522">
    <property type="term" value="C:cell envelope Sec protein transport complex"/>
    <property type="evidence" value="ECO:0007669"/>
    <property type="project" value="TreeGrafter"/>
</dbReference>
<keyword evidence="4" id="KW-0813">Transport</keyword>
<evidence type="ECO:0000259" key="14">
    <source>
        <dbReference type="PROSITE" id="PS51192"/>
    </source>
</evidence>
<keyword evidence="12" id="KW-0811">Translocation</keyword>
<evidence type="ECO:0000256" key="12">
    <source>
        <dbReference type="ARBA" id="ARBA00023010"/>
    </source>
</evidence>
<keyword evidence="9" id="KW-0067">ATP-binding</keyword>
<dbReference type="GO" id="GO:0006605">
    <property type="term" value="P:protein targeting"/>
    <property type="evidence" value="ECO:0007669"/>
    <property type="project" value="InterPro"/>
</dbReference>
<dbReference type="FunFam" id="3.40.50.300:FF:000113">
    <property type="entry name" value="Preprotein translocase subunit SecA"/>
    <property type="match status" value="1"/>
</dbReference>
<dbReference type="InterPro" id="IPR014018">
    <property type="entry name" value="SecA_motor_DEAD"/>
</dbReference>
<dbReference type="InterPro" id="IPR020937">
    <property type="entry name" value="SecA_CS"/>
</dbReference>
<dbReference type="InterPro" id="IPR000185">
    <property type="entry name" value="SecA"/>
</dbReference>
<evidence type="ECO:0000256" key="7">
    <source>
        <dbReference type="ARBA" id="ARBA00022741"/>
    </source>
</evidence>
<dbReference type="InterPro" id="IPR027417">
    <property type="entry name" value="P-loop_NTPase"/>
</dbReference>
<evidence type="ECO:0000256" key="13">
    <source>
        <dbReference type="ARBA" id="ARBA00023136"/>
    </source>
</evidence>
<dbReference type="NCBIfam" id="TIGR00963">
    <property type="entry name" value="secA"/>
    <property type="match status" value="1"/>
</dbReference>
<evidence type="ECO:0000256" key="4">
    <source>
        <dbReference type="ARBA" id="ARBA00022448"/>
    </source>
</evidence>
<dbReference type="AlphaFoldDB" id="A0A381V0W9"/>
<dbReference type="PROSITE" id="PS51196">
    <property type="entry name" value="SECA_MOTOR_DEAD"/>
    <property type="match status" value="1"/>
</dbReference>
<dbReference type="GO" id="GO:0005524">
    <property type="term" value="F:ATP binding"/>
    <property type="evidence" value="ECO:0007669"/>
    <property type="project" value="UniProtKB-KW"/>
</dbReference>
<dbReference type="NCBIfam" id="NF009538">
    <property type="entry name" value="PRK12904.1"/>
    <property type="match status" value="1"/>
</dbReference>